<gene>
    <name evidence="1" type="ORF">EP073_12030</name>
</gene>
<reference evidence="1 2" key="1">
    <citation type="submission" date="2019-01" db="EMBL/GenBank/DDBJ databases">
        <title>Geovibrio thiophilus DSM 11263, complete genome.</title>
        <authorList>
            <person name="Spring S."/>
            <person name="Bunk B."/>
            <person name="Sproer C."/>
        </authorList>
    </citation>
    <scope>NUCLEOTIDE SEQUENCE [LARGE SCALE GENOMIC DNA]</scope>
    <source>
        <strain evidence="1 2">DSM 11263</strain>
    </source>
</reference>
<proteinExistence type="predicted"/>
<sequence>MVYETARMIAGLLEATGLFRQVFIHGGPPEKAAEEILREPGAAVIYTGEEGQPAGSALRREPVFSVVLKTLTLGRGENAMKASGDALDGVLEALRGLSPAFWRVTDLSSGGRESLYRIDLSLRLKG</sequence>
<dbReference type="Proteomes" id="UP000287502">
    <property type="component" value="Chromosome"/>
</dbReference>
<dbReference type="KEGG" id="gtl:EP073_12030"/>
<dbReference type="EMBL" id="CP035108">
    <property type="protein sequence ID" value="QAR34105.1"/>
    <property type="molecule type" value="Genomic_DNA"/>
</dbReference>
<accession>A0A410K1B5</accession>
<dbReference type="AlphaFoldDB" id="A0A410K1B5"/>
<evidence type="ECO:0000313" key="2">
    <source>
        <dbReference type="Proteomes" id="UP000287502"/>
    </source>
</evidence>
<dbReference type="RefSeq" id="WP_128467410.1">
    <property type="nucleotide sequence ID" value="NZ_CP035108.1"/>
</dbReference>
<keyword evidence="2" id="KW-1185">Reference proteome</keyword>
<evidence type="ECO:0008006" key="3">
    <source>
        <dbReference type="Google" id="ProtNLM"/>
    </source>
</evidence>
<name>A0A410K1B5_9BACT</name>
<organism evidence="1 2">
    <name type="scientific">Geovibrio thiophilus</name>
    <dbReference type="NCBI Taxonomy" id="139438"/>
    <lineage>
        <taxon>Bacteria</taxon>
        <taxon>Pseudomonadati</taxon>
        <taxon>Deferribacterota</taxon>
        <taxon>Deferribacteres</taxon>
        <taxon>Deferribacterales</taxon>
        <taxon>Geovibrionaceae</taxon>
        <taxon>Geovibrio</taxon>
    </lineage>
</organism>
<protein>
    <recommendedName>
        <fullName evidence="3">DUF3168 domain-containing protein</fullName>
    </recommendedName>
</protein>
<evidence type="ECO:0000313" key="1">
    <source>
        <dbReference type="EMBL" id="QAR34105.1"/>
    </source>
</evidence>